<comment type="subcellular location">
    <subcellularLocation>
        <location evidence="1">Membrane</location>
        <topology evidence="1">Multi-pass membrane protein</topology>
    </subcellularLocation>
</comment>
<evidence type="ECO:0000313" key="8">
    <source>
        <dbReference type="EnsemblMetazoa" id="XP_019758679.1"/>
    </source>
</evidence>
<reference evidence="8" key="2">
    <citation type="submission" date="2024-08" db="UniProtKB">
        <authorList>
            <consortium name="EnsemblMetazoa"/>
        </authorList>
    </citation>
    <scope>IDENTIFICATION</scope>
</reference>
<name>A0AAR5PC86_DENPD</name>
<proteinExistence type="inferred from homology"/>
<organism evidence="8 9">
    <name type="scientific">Dendroctonus ponderosae</name>
    <name type="common">Mountain pine beetle</name>
    <dbReference type="NCBI Taxonomy" id="77166"/>
    <lineage>
        <taxon>Eukaryota</taxon>
        <taxon>Metazoa</taxon>
        <taxon>Ecdysozoa</taxon>
        <taxon>Arthropoda</taxon>
        <taxon>Hexapoda</taxon>
        <taxon>Insecta</taxon>
        <taxon>Pterygota</taxon>
        <taxon>Neoptera</taxon>
        <taxon>Endopterygota</taxon>
        <taxon>Coleoptera</taxon>
        <taxon>Polyphaga</taxon>
        <taxon>Cucujiformia</taxon>
        <taxon>Curculionidae</taxon>
        <taxon>Scolytinae</taxon>
        <taxon>Dendroctonus</taxon>
    </lineage>
</organism>
<evidence type="ECO:0000256" key="2">
    <source>
        <dbReference type="ARBA" id="ARBA00007965"/>
    </source>
</evidence>
<feature type="transmembrane region" description="Helical" evidence="7">
    <location>
        <begin position="221"/>
        <end position="243"/>
    </location>
</feature>
<evidence type="ECO:0000256" key="7">
    <source>
        <dbReference type="SAM" id="Phobius"/>
    </source>
</evidence>
<sequence length="470" mass="51879">MESDVGHTIPAPGAAEYLAAARVSLTYRDKLASLDGTIQNKPTDSEKGNVSMGLQKGKFVKNPNAPDDRFYFILITISLFSLVQMLPFLFFSTANEYWMYKFRNTTLDSKDANDRTTMQRYFSSLTTLTITTPGVICSFLAAIGGHKIKATTRVSCVLTVFSTVLVTQAIFVTINTDTWQLGFFIFTLLNQLIMSCAMSLGGSGAMGLISKLPPIYMKAHLVGEGVAGVFSSLLRLLTIIISPSTSGAAFLYFGTGSALMIFTTIIFLFATKTKFFRYYTEGTKDEAKESLRNHKDIIDVLKIIWPLIILPLFGMLIPTTSIINLVVSQYNGTDNIWGDKYFVTICSYLVPALAGLFGRGLFNYLDIDLSVPLLYLFTITKDGLSGSLICLSNAKPRHNLTVIVNKDWEYALLTGAQAMSSGFFINLFMMKILRSVPPNRIELAMMITMFFLSLFSAITSPLGVLVVSLL</sequence>
<evidence type="ECO:0000256" key="3">
    <source>
        <dbReference type="ARBA" id="ARBA00022448"/>
    </source>
</evidence>
<keyword evidence="6 7" id="KW-0472">Membrane</keyword>
<evidence type="ECO:0000313" key="9">
    <source>
        <dbReference type="Proteomes" id="UP000019118"/>
    </source>
</evidence>
<evidence type="ECO:0000256" key="6">
    <source>
        <dbReference type="ARBA" id="ARBA00023136"/>
    </source>
</evidence>
<dbReference type="RefSeq" id="XP_019758679.1">
    <property type="nucleotide sequence ID" value="XM_019903120.1"/>
</dbReference>
<keyword evidence="5 7" id="KW-1133">Transmembrane helix</keyword>
<dbReference type="Pfam" id="PF01733">
    <property type="entry name" value="Nucleoside_tran"/>
    <property type="match status" value="1"/>
</dbReference>
<dbReference type="AlphaFoldDB" id="A0AAR5PC86"/>
<feature type="transmembrane region" description="Helical" evidence="7">
    <location>
        <begin position="121"/>
        <end position="142"/>
    </location>
</feature>
<evidence type="ECO:0000256" key="5">
    <source>
        <dbReference type="ARBA" id="ARBA00022989"/>
    </source>
</evidence>
<dbReference type="GO" id="GO:0005337">
    <property type="term" value="F:nucleoside transmembrane transporter activity"/>
    <property type="evidence" value="ECO:0007669"/>
    <property type="project" value="InterPro"/>
</dbReference>
<keyword evidence="9" id="KW-1185">Reference proteome</keyword>
<feature type="transmembrane region" description="Helical" evidence="7">
    <location>
        <begin position="154"/>
        <end position="175"/>
    </location>
</feature>
<accession>A0AAR5PC86</accession>
<evidence type="ECO:0008006" key="10">
    <source>
        <dbReference type="Google" id="ProtNLM"/>
    </source>
</evidence>
<dbReference type="EnsemblMetazoa" id="XM_019903120.1">
    <property type="protein sequence ID" value="XP_019758679.1"/>
    <property type="gene ID" value="LOC109536766"/>
</dbReference>
<dbReference type="Proteomes" id="UP000019118">
    <property type="component" value="Unassembled WGS sequence"/>
</dbReference>
<dbReference type="GO" id="GO:0005886">
    <property type="term" value="C:plasma membrane"/>
    <property type="evidence" value="ECO:0007669"/>
    <property type="project" value="TreeGrafter"/>
</dbReference>
<reference evidence="9" key="1">
    <citation type="journal article" date="2013" name="Genome Biol.">
        <title>Draft genome of the mountain pine beetle, Dendroctonus ponderosae Hopkins, a major forest pest.</title>
        <authorList>
            <person name="Keeling C.I."/>
            <person name="Yuen M.M."/>
            <person name="Liao N.Y."/>
            <person name="Docking T.R."/>
            <person name="Chan S.K."/>
            <person name="Taylor G.A."/>
            <person name="Palmquist D.L."/>
            <person name="Jackman S.D."/>
            <person name="Nguyen A."/>
            <person name="Li M."/>
            <person name="Henderson H."/>
            <person name="Janes J.K."/>
            <person name="Zhao Y."/>
            <person name="Pandoh P."/>
            <person name="Moore R."/>
            <person name="Sperling F.A."/>
            <person name="Huber D.P."/>
            <person name="Birol I."/>
            <person name="Jones S.J."/>
            <person name="Bohlmann J."/>
        </authorList>
    </citation>
    <scope>NUCLEOTIDE SEQUENCE</scope>
</reference>
<feature type="transmembrane region" description="Helical" evidence="7">
    <location>
        <begin position="410"/>
        <end position="429"/>
    </location>
</feature>
<dbReference type="PANTHER" id="PTHR10332">
    <property type="entry name" value="EQUILIBRATIVE NUCLEOSIDE TRANSPORTER"/>
    <property type="match status" value="1"/>
</dbReference>
<feature type="transmembrane region" description="Helical" evidence="7">
    <location>
        <begin position="341"/>
        <end position="362"/>
    </location>
</feature>
<feature type="transmembrane region" description="Helical" evidence="7">
    <location>
        <begin position="303"/>
        <end position="326"/>
    </location>
</feature>
<feature type="transmembrane region" description="Helical" evidence="7">
    <location>
        <begin position="70"/>
        <end position="91"/>
    </location>
</feature>
<feature type="transmembrane region" description="Helical" evidence="7">
    <location>
        <begin position="441"/>
        <end position="467"/>
    </location>
</feature>
<protein>
    <recommendedName>
        <fullName evidence="10">Major facilitator superfamily (MFS) profile domain-containing protein</fullName>
    </recommendedName>
</protein>
<dbReference type="InterPro" id="IPR002259">
    <property type="entry name" value="Eqnu_transpt"/>
</dbReference>
<dbReference type="KEGG" id="dpa:109536766"/>
<keyword evidence="3" id="KW-0813">Transport</keyword>
<evidence type="ECO:0000256" key="1">
    <source>
        <dbReference type="ARBA" id="ARBA00004141"/>
    </source>
</evidence>
<dbReference type="GeneID" id="109536766"/>
<feature type="transmembrane region" description="Helical" evidence="7">
    <location>
        <begin position="249"/>
        <end position="270"/>
    </location>
</feature>
<feature type="transmembrane region" description="Helical" evidence="7">
    <location>
        <begin position="181"/>
        <end position="209"/>
    </location>
</feature>
<keyword evidence="4 7" id="KW-0812">Transmembrane</keyword>
<evidence type="ECO:0000256" key="4">
    <source>
        <dbReference type="ARBA" id="ARBA00022692"/>
    </source>
</evidence>
<dbReference type="PANTHER" id="PTHR10332:SF88">
    <property type="entry name" value="EQUILIBRATIVE NUCLEOSIDE TRANSPORTER 1, ISOFORM A"/>
    <property type="match status" value="1"/>
</dbReference>
<comment type="similarity">
    <text evidence="2">Belongs to the SLC29A/ENT transporter (TC 2.A.57) family.</text>
</comment>